<comment type="subcellular location">
    <subcellularLocation>
        <location evidence="2">Endomembrane system</location>
        <topology evidence="2">Multi-pass membrane protein</topology>
    </subcellularLocation>
</comment>
<feature type="transmembrane region" description="Helical" evidence="21">
    <location>
        <begin position="482"/>
        <end position="504"/>
    </location>
</feature>
<evidence type="ECO:0000256" key="12">
    <source>
        <dbReference type="ARBA" id="ARBA00022989"/>
    </source>
</evidence>
<evidence type="ECO:0000256" key="15">
    <source>
        <dbReference type="ARBA" id="ARBA00063126"/>
    </source>
</evidence>
<keyword evidence="11" id="KW-0862">Zinc</keyword>
<feature type="transmembrane region" description="Helical" evidence="21">
    <location>
        <begin position="452"/>
        <end position="476"/>
    </location>
</feature>
<evidence type="ECO:0000256" key="2">
    <source>
        <dbReference type="ARBA" id="ARBA00004127"/>
    </source>
</evidence>
<dbReference type="InterPro" id="IPR024766">
    <property type="entry name" value="Znf_RING_H2"/>
</dbReference>
<dbReference type="SUPFAM" id="SSF57850">
    <property type="entry name" value="RING/U-box"/>
    <property type="match status" value="1"/>
</dbReference>
<dbReference type="Gene3D" id="3.30.40.10">
    <property type="entry name" value="Zinc/RING finger domain, C3HC4 (zinc finger)"/>
    <property type="match status" value="1"/>
</dbReference>
<dbReference type="GO" id="GO:0012505">
    <property type="term" value="C:endomembrane system"/>
    <property type="evidence" value="ECO:0007669"/>
    <property type="project" value="UniProtKB-SubCell"/>
</dbReference>
<dbReference type="GO" id="GO:0044695">
    <property type="term" value="C:Dsc E3 ubiquitin ligase complex"/>
    <property type="evidence" value="ECO:0007669"/>
    <property type="project" value="TreeGrafter"/>
</dbReference>
<evidence type="ECO:0000256" key="1">
    <source>
        <dbReference type="ARBA" id="ARBA00000900"/>
    </source>
</evidence>
<dbReference type="EC" id="2.3.2.27" evidence="4"/>
<evidence type="ECO:0000256" key="5">
    <source>
        <dbReference type="ARBA" id="ARBA00022679"/>
    </source>
</evidence>
<evidence type="ECO:0000256" key="13">
    <source>
        <dbReference type="ARBA" id="ARBA00023136"/>
    </source>
</evidence>
<dbReference type="Pfam" id="PF12678">
    <property type="entry name" value="zf-rbx1"/>
    <property type="match status" value="1"/>
</dbReference>
<keyword evidence="8 22" id="KW-0732">Signal</keyword>
<dbReference type="GO" id="GO:0061630">
    <property type="term" value="F:ubiquitin protein ligase activity"/>
    <property type="evidence" value="ECO:0007669"/>
    <property type="project" value="UniProtKB-EC"/>
</dbReference>
<dbReference type="GO" id="GO:0043161">
    <property type="term" value="P:proteasome-mediated ubiquitin-dependent protein catabolic process"/>
    <property type="evidence" value="ECO:0007669"/>
    <property type="project" value="TreeGrafter"/>
</dbReference>
<feature type="region of interest" description="Disordered" evidence="20">
    <location>
        <begin position="513"/>
        <end position="554"/>
    </location>
</feature>
<keyword evidence="7" id="KW-0479">Metal-binding</keyword>
<evidence type="ECO:0000256" key="11">
    <source>
        <dbReference type="ARBA" id="ARBA00022833"/>
    </source>
</evidence>
<dbReference type="InterPro" id="IPR001841">
    <property type="entry name" value="Znf_RING"/>
</dbReference>
<keyword evidence="25" id="KW-1185">Reference proteome</keyword>
<evidence type="ECO:0000256" key="14">
    <source>
        <dbReference type="ARBA" id="ARBA00056116"/>
    </source>
</evidence>
<dbReference type="PANTHER" id="PTHR22763">
    <property type="entry name" value="RING ZINC FINGER PROTEIN"/>
    <property type="match status" value="1"/>
</dbReference>
<evidence type="ECO:0000313" key="25">
    <source>
        <dbReference type="Proteomes" id="UP000749293"/>
    </source>
</evidence>
<accession>A0A9P4YPZ1</accession>
<feature type="compositionally biased region" description="Basic and acidic residues" evidence="20">
    <location>
        <begin position="513"/>
        <end position="522"/>
    </location>
</feature>
<dbReference type="SMART" id="SM00184">
    <property type="entry name" value="RING"/>
    <property type="match status" value="1"/>
</dbReference>
<name>A0A9P4YPZ1_9HYPO</name>
<dbReference type="PANTHER" id="PTHR22763:SF162">
    <property type="entry name" value="TRANSMEMBRANE E3 UBIQUITIN-PROTEIN LIGASE 1"/>
    <property type="match status" value="1"/>
</dbReference>
<comment type="catalytic activity">
    <reaction evidence="1">
        <text>S-ubiquitinyl-[E2 ubiquitin-conjugating enzyme]-L-cysteine + [acceptor protein]-L-lysine = [E2 ubiquitin-conjugating enzyme]-L-cysteine + N(6)-ubiquitinyl-[acceptor protein]-L-lysine.</text>
        <dbReference type="EC" id="2.3.2.27"/>
    </reaction>
</comment>
<evidence type="ECO:0000256" key="17">
    <source>
        <dbReference type="ARBA" id="ARBA00077885"/>
    </source>
</evidence>
<sequence>MPQQPQQSVAGIVLLLLMLWIIFPDAEYRGQSLLLSDVVHERLDRFWAALDVLNQTKWGDFNPTAASAVNAEGTGSWLNLTGYRQEDDFEWGDLGRFRDRSMELSRYVAPARAGEDDHWWDYAGRGGLPVWANASGTVHGNWVRKPGTFPRTPGSYNLSRSVPSMHWVGDKTEWARNMTGESGKMLVMLEGNRTVTEYRQLPAGEGTGRLGGGLIRNVKATIEVEDTHGSLLNWGMRLWGVHWPRQGVILMTTTSEKFEGIFGLPHLTPSADFFQSSRALLNQTLADTLRAKAKSMFYEQEVPWNSDLENPAYTTHPSPHCEFIMYAQVHPPSREDLGVASTLDTPEVAMSRILQGMESELQRPQGAPVGSIPELKMSAIIYSPDCGFFLETKGPPEFPPGEEQHLTGLKKEVHLHQVRSWVLAFALVLFAQVYVLKAQVTESSTPSTMARISFGTTVIMVLADTMTLMASMVWMASAGATLLPALVLLFAAFLSSVIGASFLAKIHEVQIPETREQRRDQRSTTAGSNTPASSSNRTTATPAPPPPPLDQPIIIPSDQDIDAEIAEVTGNAGGQGQQQPNGAQTFQATMGRYMLAGLGLSFLVISSTTWYPGVRSVFHNVCAMCYLSLWVPQIHRNVMRNCRRALRWRFVWGQSILRILPLAYFWLKSDNFLYAEPDRPALLAMCAWLWLQISVLYGQDVLGPRFGIPASWTPEAWDYHPVLSEDNLETGGLPIGLVVGGADDDGDDDGNGDDGHDPHAKAVRNIDCAICRELLEVPVVRAGQDASTVSATLARRTYMVTPCRHVFHTPCLEAWMRFRLQCPICREELPPL</sequence>
<feature type="chain" id="PRO_5040295712" description="DSC E3 ubiquitin ligase complex subunit A" evidence="22">
    <location>
        <begin position="27"/>
        <end position="832"/>
    </location>
</feature>
<comment type="caution">
    <text evidence="24">The sequence shown here is derived from an EMBL/GenBank/DDBJ whole genome shotgun (WGS) entry which is preliminary data.</text>
</comment>
<feature type="domain" description="RING-type" evidence="23">
    <location>
        <begin position="768"/>
        <end position="826"/>
    </location>
</feature>
<evidence type="ECO:0000256" key="4">
    <source>
        <dbReference type="ARBA" id="ARBA00012483"/>
    </source>
</evidence>
<dbReference type="GeneID" id="55970786"/>
<feature type="signal peptide" evidence="22">
    <location>
        <begin position="1"/>
        <end position="26"/>
    </location>
</feature>
<dbReference type="FunFam" id="3.30.40.10:FF:000626">
    <property type="entry name" value="Transmembrane ubiquitin ligase 1"/>
    <property type="match status" value="1"/>
</dbReference>
<keyword evidence="10" id="KW-0833">Ubl conjugation pathway</keyword>
<organism evidence="24 25">
    <name type="scientific">Geosmithia morbida</name>
    <dbReference type="NCBI Taxonomy" id="1094350"/>
    <lineage>
        <taxon>Eukaryota</taxon>
        <taxon>Fungi</taxon>
        <taxon>Dikarya</taxon>
        <taxon>Ascomycota</taxon>
        <taxon>Pezizomycotina</taxon>
        <taxon>Sordariomycetes</taxon>
        <taxon>Hypocreomycetidae</taxon>
        <taxon>Hypocreales</taxon>
        <taxon>Bionectriaceae</taxon>
        <taxon>Geosmithia</taxon>
    </lineage>
</organism>
<dbReference type="InterPro" id="IPR013083">
    <property type="entry name" value="Znf_RING/FYVE/PHD"/>
</dbReference>
<evidence type="ECO:0000256" key="21">
    <source>
        <dbReference type="SAM" id="Phobius"/>
    </source>
</evidence>
<evidence type="ECO:0000256" key="19">
    <source>
        <dbReference type="PROSITE-ProRule" id="PRU00175"/>
    </source>
</evidence>
<evidence type="ECO:0000256" key="7">
    <source>
        <dbReference type="ARBA" id="ARBA00022723"/>
    </source>
</evidence>
<keyword evidence="5" id="KW-0808">Transferase</keyword>
<dbReference type="InterPro" id="IPR021319">
    <property type="entry name" value="DUF2921"/>
</dbReference>
<dbReference type="InterPro" id="IPR050731">
    <property type="entry name" value="HRD1_E3_ubiq-ligases"/>
</dbReference>
<dbReference type="Proteomes" id="UP000749293">
    <property type="component" value="Unassembled WGS sequence"/>
</dbReference>
<dbReference type="GO" id="GO:0008270">
    <property type="term" value="F:zinc ion binding"/>
    <property type="evidence" value="ECO:0007669"/>
    <property type="project" value="UniProtKB-KW"/>
</dbReference>
<dbReference type="Pfam" id="PF11145">
    <property type="entry name" value="DUF2921"/>
    <property type="match status" value="1"/>
</dbReference>
<evidence type="ECO:0000256" key="10">
    <source>
        <dbReference type="ARBA" id="ARBA00022786"/>
    </source>
</evidence>
<evidence type="ECO:0000256" key="3">
    <source>
        <dbReference type="ARBA" id="ARBA00004906"/>
    </source>
</evidence>
<protein>
    <recommendedName>
        <fullName evidence="16">DSC E3 ubiquitin ligase complex subunit A</fullName>
        <ecNumber evidence="4">2.3.2.27</ecNumber>
    </recommendedName>
    <alternativeName>
        <fullName evidence="17">Defective for SREBP cleavage protein A</fullName>
    </alternativeName>
    <alternativeName>
        <fullName evidence="18">RING-type E3 ubiquitin transferase dscA</fullName>
    </alternativeName>
</protein>
<keyword evidence="13 21" id="KW-0472">Membrane</keyword>
<feature type="transmembrane region" description="Helical" evidence="21">
    <location>
        <begin position="593"/>
        <end position="611"/>
    </location>
</feature>
<evidence type="ECO:0000256" key="9">
    <source>
        <dbReference type="ARBA" id="ARBA00022771"/>
    </source>
</evidence>
<dbReference type="PROSITE" id="PS50089">
    <property type="entry name" value="ZF_RING_2"/>
    <property type="match status" value="1"/>
</dbReference>
<evidence type="ECO:0000256" key="20">
    <source>
        <dbReference type="SAM" id="MobiDB-lite"/>
    </source>
</evidence>
<dbReference type="OrthoDB" id="9984778at2759"/>
<comment type="pathway">
    <text evidence="3">Protein modification; protein ubiquitination.</text>
</comment>
<feature type="compositionally biased region" description="Low complexity" evidence="20">
    <location>
        <begin position="530"/>
        <end position="541"/>
    </location>
</feature>
<gene>
    <name evidence="24" type="ORF">GMORB2_4558</name>
</gene>
<dbReference type="EMBL" id="JAANYQ010000022">
    <property type="protein sequence ID" value="KAF4119649.1"/>
    <property type="molecule type" value="Genomic_DNA"/>
</dbReference>
<comment type="subunit">
    <text evidence="15">Component of the DSC E3 ubiquitin ligase complex composed of dscA, dscB, dscC and dscD.</text>
</comment>
<dbReference type="AlphaFoldDB" id="A0A9P4YPZ1"/>
<reference evidence="24" key="1">
    <citation type="submission" date="2020-03" db="EMBL/GenBank/DDBJ databases">
        <title>Site-based positive gene gene selection in Geosmithia morbida across the United States reveals a broad range of putative effectors and factors for local host and environmental adapation.</title>
        <authorList>
            <person name="Onufrak A."/>
            <person name="Murdoch R.W."/>
            <person name="Gazis R."/>
            <person name="Huff M."/>
            <person name="Staton M."/>
            <person name="Klingeman W."/>
            <person name="Hadziabdic D."/>
        </authorList>
    </citation>
    <scope>NUCLEOTIDE SEQUENCE</scope>
    <source>
        <strain evidence="24">1262</strain>
    </source>
</reference>
<evidence type="ECO:0000256" key="16">
    <source>
        <dbReference type="ARBA" id="ARBA00071072"/>
    </source>
</evidence>
<keyword evidence="9 19" id="KW-0863">Zinc-finger</keyword>
<evidence type="ECO:0000256" key="22">
    <source>
        <dbReference type="SAM" id="SignalP"/>
    </source>
</evidence>
<evidence type="ECO:0000259" key="23">
    <source>
        <dbReference type="PROSITE" id="PS50089"/>
    </source>
</evidence>
<evidence type="ECO:0000256" key="6">
    <source>
        <dbReference type="ARBA" id="ARBA00022692"/>
    </source>
</evidence>
<keyword evidence="6 21" id="KW-0812">Transmembrane</keyword>
<evidence type="ECO:0000256" key="8">
    <source>
        <dbReference type="ARBA" id="ARBA00022729"/>
    </source>
</evidence>
<evidence type="ECO:0000313" key="24">
    <source>
        <dbReference type="EMBL" id="KAF4119649.1"/>
    </source>
</evidence>
<keyword evidence="12 21" id="KW-1133">Transmembrane helix</keyword>
<evidence type="ECO:0000256" key="18">
    <source>
        <dbReference type="ARBA" id="ARBA00082128"/>
    </source>
</evidence>
<comment type="function">
    <text evidence="14">Catalytic component of the DSC E3 ubiquitin ligase complex which is required for the srbA transcriptional activator proteolytic cleavage to release the soluble transcription factor from the membrane in low oxygen or sterol conditions. Required for growth during hypoxia and triazole drug susceptibility, as well as for virulence in a murine model of invasive pulmonary aspergillosis (IPA).</text>
</comment>
<proteinExistence type="predicted"/>
<feature type="transmembrane region" description="Helical" evidence="21">
    <location>
        <begin position="421"/>
        <end position="440"/>
    </location>
</feature>
<dbReference type="RefSeq" id="XP_035318301.1">
    <property type="nucleotide sequence ID" value="XM_035466532.1"/>
</dbReference>